<keyword evidence="2" id="KW-0560">Oxidoreductase</keyword>
<reference evidence="5" key="1">
    <citation type="submission" date="2023-07" db="EMBL/GenBank/DDBJ databases">
        <title>draft genome sequence of fig (Ficus carica).</title>
        <authorList>
            <person name="Takahashi T."/>
            <person name="Nishimura K."/>
        </authorList>
    </citation>
    <scope>NUCLEOTIDE SEQUENCE</scope>
</reference>
<dbReference type="InterPro" id="IPR002225">
    <property type="entry name" value="3Beta_OHSteriod_DH/Estase"/>
</dbReference>
<evidence type="ECO:0000256" key="1">
    <source>
        <dbReference type="ARBA" id="ARBA00022857"/>
    </source>
</evidence>
<accession>A0AA88D543</accession>
<dbReference type="InterPro" id="IPR050425">
    <property type="entry name" value="NAD(P)_dehydrat-like"/>
</dbReference>
<dbReference type="AlphaFoldDB" id="A0AA88D543"/>
<dbReference type="EMBL" id="BTGU01000015">
    <property type="protein sequence ID" value="GMN43091.1"/>
    <property type="molecule type" value="Genomic_DNA"/>
</dbReference>
<evidence type="ECO:0000259" key="4">
    <source>
        <dbReference type="Pfam" id="PF01073"/>
    </source>
</evidence>
<evidence type="ECO:0000313" key="5">
    <source>
        <dbReference type="EMBL" id="GMN43091.1"/>
    </source>
</evidence>
<protein>
    <recommendedName>
        <fullName evidence="4">3-beta hydroxysteroid dehydrogenase/isomerase domain-containing protein</fullName>
    </recommendedName>
</protein>
<evidence type="ECO:0000256" key="3">
    <source>
        <dbReference type="SAM" id="MobiDB-lite"/>
    </source>
</evidence>
<gene>
    <name evidence="5" type="ORF">TIFTF001_012303</name>
</gene>
<proteinExistence type="predicted"/>
<feature type="domain" description="3-beta hydroxysteroid dehydrogenase/isomerase" evidence="4">
    <location>
        <begin position="22"/>
        <end position="97"/>
    </location>
</feature>
<comment type="caution">
    <text evidence="5">The sequence shown here is derived from an EMBL/GenBank/DDBJ whole genome shotgun (WGS) entry which is preliminary data.</text>
</comment>
<dbReference type="PANTHER" id="PTHR10366:SF563">
    <property type="entry name" value="CINNAMOYL-COA REDUCTASE 16"/>
    <property type="match status" value="1"/>
</dbReference>
<dbReference type="Gene3D" id="3.40.50.720">
    <property type="entry name" value="NAD(P)-binding Rossmann-like Domain"/>
    <property type="match status" value="1"/>
</dbReference>
<evidence type="ECO:0000256" key="2">
    <source>
        <dbReference type="ARBA" id="ARBA00023002"/>
    </source>
</evidence>
<keyword evidence="1" id="KW-0521">NADP</keyword>
<dbReference type="GO" id="GO:0016616">
    <property type="term" value="F:oxidoreductase activity, acting on the CH-OH group of donors, NAD or NADP as acceptor"/>
    <property type="evidence" value="ECO:0007669"/>
    <property type="project" value="InterPro"/>
</dbReference>
<sequence length="103" mass="11096">MNSEHTEDLPTGLPGPSERLKIFDADPRNAKTYRATIEGCIGVFHVATPVSFENKGAEEIVTKRSRDGAMGILTACLESKTVKKVVYTSGASCVIVNGRDLLN</sequence>
<keyword evidence="6" id="KW-1185">Reference proteome</keyword>
<dbReference type="PANTHER" id="PTHR10366">
    <property type="entry name" value="NAD DEPENDENT EPIMERASE/DEHYDRATASE"/>
    <property type="match status" value="1"/>
</dbReference>
<dbReference type="Pfam" id="PF01073">
    <property type="entry name" value="3Beta_HSD"/>
    <property type="match status" value="1"/>
</dbReference>
<name>A0AA88D543_FICCA</name>
<feature type="region of interest" description="Disordered" evidence="3">
    <location>
        <begin position="1"/>
        <end position="20"/>
    </location>
</feature>
<dbReference type="SUPFAM" id="SSF51735">
    <property type="entry name" value="NAD(P)-binding Rossmann-fold domains"/>
    <property type="match status" value="1"/>
</dbReference>
<dbReference type="Proteomes" id="UP001187192">
    <property type="component" value="Unassembled WGS sequence"/>
</dbReference>
<dbReference type="InterPro" id="IPR036291">
    <property type="entry name" value="NAD(P)-bd_dom_sf"/>
</dbReference>
<dbReference type="GO" id="GO:0006694">
    <property type="term" value="P:steroid biosynthetic process"/>
    <property type="evidence" value="ECO:0007669"/>
    <property type="project" value="InterPro"/>
</dbReference>
<organism evidence="5 6">
    <name type="scientific">Ficus carica</name>
    <name type="common">Common fig</name>
    <dbReference type="NCBI Taxonomy" id="3494"/>
    <lineage>
        <taxon>Eukaryota</taxon>
        <taxon>Viridiplantae</taxon>
        <taxon>Streptophyta</taxon>
        <taxon>Embryophyta</taxon>
        <taxon>Tracheophyta</taxon>
        <taxon>Spermatophyta</taxon>
        <taxon>Magnoliopsida</taxon>
        <taxon>eudicotyledons</taxon>
        <taxon>Gunneridae</taxon>
        <taxon>Pentapetalae</taxon>
        <taxon>rosids</taxon>
        <taxon>fabids</taxon>
        <taxon>Rosales</taxon>
        <taxon>Moraceae</taxon>
        <taxon>Ficeae</taxon>
        <taxon>Ficus</taxon>
    </lineage>
</organism>
<evidence type="ECO:0000313" key="6">
    <source>
        <dbReference type="Proteomes" id="UP001187192"/>
    </source>
</evidence>